<dbReference type="Proteomes" id="UP000245591">
    <property type="component" value="Unassembled WGS sequence"/>
</dbReference>
<feature type="compositionally biased region" description="Basic and acidic residues" evidence="6">
    <location>
        <begin position="709"/>
        <end position="718"/>
    </location>
</feature>
<keyword evidence="5" id="KW-0496">Mitochondrion</keyword>
<evidence type="ECO:0000256" key="3">
    <source>
        <dbReference type="ARBA" id="ARBA00022787"/>
    </source>
</evidence>
<accession>A0A2U1J021</accession>
<keyword evidence="2" id="KW-0547">Nucleotide-binding</keyword>
<feature type="region of interest" description="Disordered" evidence="6">
    <location>
        <begin position="918"/>
        <end position="950"/>
    </location>
</feature>
<feature type="domain" description="AAA+ ATPase" evidence="7">
    <location>
        <begin position="1060"/>
        <end position="1202"/>
    </location>
</feature>
<keyword evidence="4" id="KW-0067">ATP-binding</keyword>
<feature type="compositionally biased region" description="Polar residues" evidence="6">
    <location>
        <begin position="923"/>
        <end position="938"/>
    </location>
</feature>
<dbReference type="InterPro" id="IPR051701">
    <property type="entry name" value="Mito_OM_Translocase_MSP1"/>
</dbReference>
<dbReference type="PROSITE" id="PS00674">
    <property type="entry name" value="AAA"/>
    <property type="match status" value="1"/>
</dbReference>
<dbReference type="InterPro" id="IPR003959">
    <property type="entry name" value="ATPase_AAA_core"/>
</dbReference>
<dbReference type="GO" id="GO:0005741">
    <property type="term" value="C:mitochondrial outer membrane"/>
    <property type="evidence" value="ECO:0007669"/>
    <property type="project" value="UniProtKB-SubCell"/>
</dbReference>
<dbReference type="InterPro" id="IPR041569">
    <property type="entry name" value="AAA_lid_3"/>
</dbReference>
<keyword evidence="9" id="KW-1185">Reference proteome</keyword>
<evidence type="ECO:0000259" key="7">
    <source>
        <dbReference type="SMART" id="SM00382"/>
    </source>
</evidence>
<reference evidence="8 9" key="1">
    <citation type="journal article" date="2018" name="MBio">
        <title>Comparative Genomics Reveals the Core Gene Toolbox for the Fungus-Insect Symbiosis.</title>
        <authorList>
            <person name="Wang Y."/>
            <person name="Stata M."/>
            <person name="Wang W."/>
            <person name="Stajich J.E."/>
            <person name="White M.M."/>
            <person name="Moncalvo J.M."/>
        </authorList>
    </citation>
    <scope>NUCLEOTIDE SEQUENCE [LARGE SCALE GENOMIC DNA]</scope>
    <source>
        <strain evidence="8 9">AUS-126-30</strain>
    </source>
</reference>
<evidence type="ECO:0000256" key="2">
    <source>
        <dbReference type="ARBA" id="ARBA00022741"/>
    </source>
</evidence>
<evidence type="ECO:0000256" key="5">
    <source>
        <dbReference type="ARBA" id="ARBA00023128"/>
    </source>
</evidence>
<sequence length="1399" mass="156779">MLAREFSVTCRPGVLQIYRMSIPKKYKIPAHFFHTKLSKYSETKSLYTNSIVENSQTLSLTHLNFIQKKYFHNDSDPNKNEIDSNDTKQEAVSDTSKEFDIKEPKNDSLNITDTPQNDIEFTSENTETQKKTKHLPHGLAKSLIVGEPNSLKSISTSTTGNLDFYSTHVLNNQNIDRSTRTTTKNNDNTQYTEYFKEVERDVLINVVSGLTKCSHMLLYQQDEWGEDGALNTINKAAKVTNSKVIAIDIPDWSVIGAGLSHLFEDLTIVSHIYIPPPELSGDGTSVYGNKAKSQNKKTNSKESSSDKQFFISAQQSLSKDVLKNPLSDIETRILDDRLLELLKSRVIFDTNSNQPQSLIVVVKNLGDLLNTRIGYTLFNRLLKSAHSLNEQIIRDIGKYELAISNGEDIKPPVRGPCMIVGMMHPSIFNPGISPPLLPPFDSNPSAPNATTSSIYTASQTTSNDFFDPSLYFSDKKLPTFSQDSSQSPIIVSISSSGTSSTSKTAKMISSQLSDLNKSTGLLDLDKKLQYSDEMPIGSSLFSRLALPLSNLDFMRSGSEIPCFWNVLTTNSIDKLDDITLDTFYKQKTIISKRQKAVYLQLMNRNAALIRNICALNDIKDIKLPPGIESNFQGNIKNDLYTDGNLDFINTKDSNQLVSKEKLFKFLQLIPGDIPGRFFLSETFIHRLVKNAIGIAALERLHETNQNMEQLRELDESPKSQDSNNVYSVGDLGSKTRNRIKEKNISQSSSYKRGTMWGSLPKRSTLNYKHLIESWLEMVSSYKNMGDYVLTNPTSKAYSVSMCENTYDFEFSDETLNNQSDTTKEVYTPEVSELDKANETLGIHKQSLANNESLSGINNNNDSNINSEESEGQTDSSFVRYFNHKLIPEIAKPYIESPPGSVGDIVKDRNTVDIEDYLEENGISGENTENFYEGKSNQNESEDGGDDKSGDIIIETKSNLSEKEDKNIKKQVEAIIEDPVKENDDELDNETIKRLQNLNKRDLNSYERKLLSCIVDPTSIPSGFSSVCAKPETIITLQELISLPLLYPELYSSNGILSKHLTSGLLLFGPPGTGKTMLAKAVAKESGSTVLNIKSSDVYDKYVGEGEKLVKAIFSLARKVSPCVVFIDEVDALFGTRSNDQSMGYKRDIINQFMAEWDGLTSNNKNKGNKSKVMVMAATNRPFDLDDAILRRLPRRIMVDLPDEVERLKILQLHLEGESLKNVDLEKIAKKAVLYSGSDLKNLCIGAALSAIREKISKKLETIKKGINPAEKSTVKRVDPANTIEAKSLEEKKDDINSNPTPSIDANMLTEYIRLKRKEKIAKNNNAGSKIALKRKNVQEDDEKLDILERHFEMAFKMVSSSCSDDMNSIMELRKWDEKFGDGAKDRKPKLALGFIDLKK</sequence>
<dbReference type="SMART" id="SM00382">
    <property type="entry name" value="AAA"/>
    <property type="match status" value="1"/>
</dbReference>
<dbReference type="GO" id="GO:0005524">
    <property type="term" value="F:ATP binding"/>
    <property type="evidence" value="ECO:0007669"/>
    <property type="project" value="UniProtKB-KW"/>
</dbReference>
<comment type="subcellular location">
    <subcellularLocation>
        <location evidence="1">Mitochondrion outer membrane</location>
        <topology evidence="1">Single-pass membrane protein</topology>
    </subcellularLocation>
</comment>
<proteinExistence type="predicted"/>
<dbReference type="EMBL" id="MBFU01000555">
    <property type="protein sequence ID" value="PVZ98405.1"/>
    <property type="molecule type" value="Genomic_DNA"/>
</dbReference>
<feature type="compositionally biased region" description="Basic and acidic residues" evidence="6">
    <location>
        <begin position="74"/>
        <end position="106"/>
    </location>
</feature>
<comment type="caution">
    <text evidence="8">The sequence shown here is derived from an EMBL/GenBank/DDBJ whole genome shotgun (WGS) entry which is preliminary data.</text>
</comment>
<dbReference type="Gene3D" id="3.40.50.300">
    <property type="entry name" value="P-loop containing nucleotide triphosphate hydrolases"/>
    <property type="match status" value="1"/>
</dbReference>
<evidence type="ECO:0000256" key="1">
    <source>
        <dbReference type="ARBA" id="ARBA00004572"/>
    </source>
</evidence>
<dbReference type="PANTHER" id="PTHR45644:SF56">
    <property type="entry name" value="AAA ATPASE, PUTATIVE (AFU_ORTHOLOGUE AFUA_2G12920)-RELATED"/>
    <property type="match status" value="1"/>
</dbReference>
<feature type="region of interest" description="Disordered" evidence="6">
    <location>
        <begin position="709"/>
        <end position="732"/>
    </location>
</feature>
<dbReference type="Pfam" id="PF00004">
    <property type="entry name" value="AAA"/>
    <property type="match status" value="1"/>
</dbReference>
<gene>
    <name evidence="8" type="ORF">BB558_005593</name>
</gene>
<organism evidence="8 9">
    <name type="scientific">Smittium angustum</name>
    <dbReference type="NCBI Taxonomy" id="133377"/>
    <lineage>
        <taxon>Eukaryota</taxon>
        <taxon>Fungi</taxon>
        <taxon>Fungi incertae sedis</taxon>
        <taxon>Zoopagomycota</taxon>
        <taxon>Kickxellomycotina</taxon>
        <taxon>Harpellomycetes</taxon>
        <taxon>Harpellales</taxon>
        <taxon>Legeriomycetaceae</taxon>
        <taxon>Smittium</taxon>
    </lineage>
</organism>
<feature type="compositionally biased region" description="Low complexity" evidence="6">
    <location>
        <begin position="851"/>
        <end position="866"/>
    </location>
</feature>
<evidence type="ECO:0000256" key="6">
    <source>
        <dbReference type="SAM" id="MobiDB-lite"/>
    </source>
</evidence>
<dbReference type="Pfam" id="PF17862">
    <property type="entry name" value="AAA_lid_3"/>
    <property type="match status" value="1"/>
</dbReference>
<evidence type="ECO:0000256" key="4">
    <source>
        <dbReference type="ARBA" id="ARBA00022840"/>
    </source>
</evidence>
<dbReference type="InterPro" id="IPR003960">
    <property type="entry name" value="ATPase_AAA_CS"/>
</dbReference>
<name>A0A2U1J021_SMIAN</name>
<dbReference type="Gene3D" id="1.10.8.60">
    <property type="match status" value="1"/>
</dbReference>
<feature type="region of interest" description="Disordered" evidence="6">
    <location>
        <begin position="851"/>
        <end position="871"/>
    </location>
</feature>
<dbReference type="InterPro" id="IPR027417">
    <property type="entry name" value="P-loop_NTPase"/>
</dbReference>
<evidence type="ECO:0000313" key="8">
    <source>
        <dbReference type="EMBL" id="PVZ98405.1"/>
    </source>
</evidence>
<dbReference type="PANTHER" id="PTHR45644">
    <property type="entry name" value="AAA ATPASE, PUTATIVE (AFU_ORTHOLOGUE AFUA_2G12920)-RELATED-RELATED"/>
    <property type="match status" value="1"/>
</dbReference>
<feature type="region of interest" description="Disordered" evidence="6">
    <location>
        <begin position="283"/>
        <end position="306"/>
    </location>
</feature>
<keyword evidence="3" id="KW-0472">Membrane</keyword>
<dbReference type="GO" id="GO:0016887">
    <property type="term" value="F:ATP hydrolysis activity"/>
    <property type="evidence" value="ECO:0007669"/>
    <property type="project" value="InterPro"/>
</dbReference>
<protein>
    <recommendedName>
        <fullName evidence="7">AAA+ ATPase domain-containing protein</fullName>
    </recommendedName>
</protein>
<dbReference type="SUPFAM" id="SSF52540">
    <property type="entry name" value="P-loop containing nucleoside triphosphate hydrolases"/>
    <property type="match status" value="1"/>
</dbReference>
<feature type="region of interest" description="Disordered" evidence="6">
    <location>
        <begin position="74"/>
        <end position="117"/>
    </location>
</feature>
<dbReference type="InterPro" id="IPR003593">
    <property type="entry name" value="AAA+_ATPase"/>
</dbReference>
<evidence type="ECO:0000313" key="9">
    <source>
        <dbReference type="Proteomes" id="UP000245591"/>
    </source>
</evidence>
<keyword evidence="3" id="KW-1000">Mitochondrion outer membrane</keyword>
<feature type="compositionally biased region" description="Polar residues" evidence="6">
    <location>
        <begin position="107"/>
        <end position="117"/>
    </location>
</feature>